<dbReference type="KEGG" id="acan:ACA1_330110"/>
<feature type="region of interest" description="Disordered" evidence="5">
    <location>
        <begin position="617"/>
        <end position="641"/>
    </location>
</feature>
<protein>
    <recommendedName>
        <fullName evidence="6">Hyaluronan-mediated motility receptor C-terminal domain-containing protein</fullName>
    </recommendedName>
</protein>
<feature type="coiled-coil region" evidence="4">
    <location>
        <begin position="11"/>
        <end position="279"/>
    </location>
</feature>
<dbReference type="OMA" id="MCENEAR"/>
<sequence length="641" mass="73419">MKDAKAGERVVAARDEEIEHLTRELEAAEAKSQEVSRRLAQLADEQAADYERRIDSLNREVEAMQRLSDGELAKLQLELDRRALEFETEKERRDHRERELDEAKAEALDQQRRYYEKEMTRIKEEMARQWAEWENRGREDERETKGMILRLNEEKEELIARARKDRDDAQLEHQRTAALLEDRLRQTADAAQATEARLRGELSRIEEELAAVAEAKAALELRTDEQRRAFEQQIAGLESSIAATSHELTAELGVLRDELDAAQRANRDLQSTHDAEREQLARDSESAIATLRAAHDAELAQQAAGRESEAETLRVAHDAALEQLTTLLSAKASEVEALERLVREKESEIESAKDDARRERDELATLHLGQRAELAAALEAKEREMAELREVEARARREVEERAAAEVTRLEQAKKAELTELEEKHGREIEELTAQEKRMMHDFAVMKEEIEKSINERIDYIKQIETRRQAERQAQDEIARLNDTITRMQKDFKSLMQEKHQLEARVEELVLINGKLTGHQNLNQKIQHHVKVKQENNSLKIQLQKLKKELDRTKSELAKFRPEGSVDLAADEDEEEKLKKQLVQQEEVIGALDAQLKALRGQLSSLYNAHIGSTTATTLTGGDAVSSDETTEAEDASFSWA</sequence>
<dbReference type="SUPFAM" id="SSF58100">
    <property type="entry name" value="Bacterial hemolysins"/>
    <property type="match status" value="1"/>
</dbReference>
<dbReference type="AlphaFoldDB" id="L8GHK3"/>
<keyword evidence="4" id="KW-0175">Coiled coil</keyword>
<dbReference type="GeneID" id="14912990"/>
<dbReference type="STRING" id="1257118.L8GHK3"/>
<dbReference type="GO" id="GO:0005819">
    <property type="term" value="C:spindle"/>
    <property type="evidence" value="ECO:0007669"/>
    <property type="project" value="UniProtKB-SubCell"/>
</dbReference>
<dbReference type="Proteomes" id="UP000011083">
    <property type="component" value="Unassembled WGS sequence"/>
</dbReference>
<feature type="coiled-coil region" evidence="4">
    <location>
        <begin position="321"/>
        <end position="438"/>
    </location>
</feature>
<keyword evidence="2" id="KW-0963">Cytoplasm</keyword>
<proteinExistence type="predicted"/>
<feature type="coiled-coil region" evidence="4">
    <location>
        <begin position="464"/>
        <end position="595"/>
    </location>
</feature>
<evidence type="ECO:0000256" key="3">
    <source>
        <dbReference type="ARBA" id="ARBA00023212"/>
    </source>
</evidence>
<evidence type="ECO:0000313" key="7">
    <source>
        <dbReference type="EMBL" id="ELR12467.1"/>
    </source>
</evidence>
<feature type="domain" description="Hyaluronan-mediated motility receptor C-terminal" evidence="6">
    <location>
        <begin position="451"/>
        <end position="561"/>
    </location>
</feature>
<gene>
    <name evidence="7" type="ORF">ACA1_330110</name>
</gene>
<accession>L8GHK3</accession>
<evidence type="ECO:0000256" key="1">
    <source>
        <dbReference type="ARBA" id="ARBA00004186"/>
    </source>
</evidence>
<evidence type="ECO:0000259" key="6">
    <source>
        <dbReference type="Pfam" id="PF15908"/>
    </source>
</evidence>
<dbReference type="Pfam" id="PF15908">
    <property type="entry name" value="HMMR_C"/>
    <property type="match status" value="1"/>
</dbReference>
<dbReference type="RefSeq" id="XP_004334480.1">
    <property type="nucleotide sequence ID" value="XM_004334432.1"/>
</dbReference>
<keyword evidence="3" id="KW-0206">Cytoskeleton</keyword>
<dbReference type="InterPro" id="IPR031794">
    <property type="entry name" value="HMMR_C"/>
</dbReference>
<evidence type="ECO:0000313" key="8">
    <source>
        <dbReference type="Proteomes" id="UP000011083"/>
    </source>
</evidence>
<dbReference type="EMBL" id="KB008114">
    <property type="protein sequence ID" value="ELR12467.1"/>
    <property type="molecule type" value="Genomic_DNA"/>
</dbReference>
<evidence type="ECO:0000256" key="2">
    <source>
        <dbReference type="ARBA" id="ARBA00022490"/>
    </source>
</evidence>
<name>L8GHK3_ACACF</name>
<comment type="subcellular location">
    <subcellularLocation>
        <location evidence="1">Cytoplasm</location>
        <location evidence="1">Cytoskeleton</location>
        <location evidence="1">Spindle</location>
    </subcellularLocation>
</comment>
<organism evidence="7 8">
    <name type="scientific">Acanthamoeba castellanii (strain ATCC 30010 / Neff)</name>
    <dbReference type="NCBI Taxonomy" id="1257118"/>
    <lineage>
        <taxon>Eukaryota</taxon>
        <taxon>Amoebozoa</taxon>
        <taxon>Discosea</taxon>
        <taxon>Longamoebia</taxon>
        <taxon>Centramoebida</taxon>
        <taxon>Acanthamoebidae</taxon>
        <taxon>Acanthamoeba</taxon>
    </lineage>
</organism>
<keyword evidence="8" id="KW-1185">Reference proteome</keyword>
<evidence type="ECO:0000256" key="4">
    <source>
        <dbReference type="SAM" id="Coils"/>
    </source>
</evidence>
<evidence type="ECO:0000256" key="5">
    <source>
        <dbReference type="SAM" id="MobiDB-lite"/>
    </source>
</evidence>
<dbReference type="VEuPathDB" id="AmoebaDB:ACA1_330110"/>
<reference evidence="7 8" key="1">
    <citation type="journal article" date="2013" name="Genome Biol.">
        <title>Genome of Acanthamoeba castellanii highlights extensive lateral gene transfer and early evolution of tyrosine kinase signaling.</title>
        <authorList>
            <person name="Clarke M."/>
            <person name="Lohan A.J."/>
            <person name="Liu B."/>
            <person name="Lagkouvardos I."/>
            <person name="Roy S."/>
            <person name="Zafar N."/>
            <person name="Bertelli C."/>
            <person name="Schilde C."/>
            <person name="Kianianmomeni A."/>
            <person name="Burglin T.R."/>
            <person name="Frech C."/>
            <person name="Turcotte B."/>
            <person name="Kopec K.O."/>
            <person name="Synnott J.M."/>
            <person name="Choo C."/>
            <person name="Paponov I."/>
            <person name="Finkler A."/>
            <person name="Soon Heng Tan C."/>
            <person name="Hutchins A.P."/>
            <person name="Weinmeier T."/>
            <person name="Rattei T."/>
            <person name="Chu J.S."/>
            <person name="Gimenez G."/>
            <person name="Irimia M."/>
            <person name="Rigden D.J."/>
            <person name="Fitzpatrick D.A."/>
            <person name="Lorenzo-Morales J."/>
            <person name="Bateman A."/>
            <person name="Chiu C.H."/>
            <person name="Tang P."/>
            <person name="Hegemann P."/>
            <person name="Fromm H."/>
            <person name="Raoult D."/>
            <person name="Greub G."/>
            <person name="Miranda-Saavedra D."/>
            <person name="Chen N."/>
            <person name="Nash P."/>
            <person name="Ginger M.L."/>
            <person name="Horn M."/>
            <person name="Schaap P."/>
            <person name="Caler L."/>
            <person name="Loftus B."/>
        </authorList>
    </citation>
    <scope>NUCLEOTIDE SEQUENCE [LARGE SCALE GENOMIC DNA]</scope>
    <source>
        <strain evidence="7 8">Neff</strain>
    </source>
</reference>